<gene>
    <name evidence="2" type="ORF">San01_65270</name>
</gene>
<evidence type="ECO:0000259" key="1">
    <source>
        <dbReference type="Pfam" id="PF04149"/>
    </source>
</evidence>
<name>A0A5J4LR94_9ACTN</name>
<feature type="domain" description="DUF397" evidence="1">
    <location>
        <begin position="45"/>
        <end position="95"/>
    </location>
</feature>
<dbReference type="EMBL" id="BLAG01000024">
    <property type="protein sequence ID" value="GES34039.1"/>
    <property type="molecule type" value="Genomic_DNA"/>
</dbReference>
<feature type="domain" description="DUF397" evidence="1">
    <location>
        <begin position="4"/>
        <end position="23"/>
    </location>
</feature>
<dbReference type="RefSeq" id="WP_086717358.1">
    <property type="nucleotide sequence ID" value="NZ_BLAG01000024.1"/>
</dbReference>
<dbReference type="Pfam" id="PF04149">
    <property type="entry name" value="DUF397"/>
    <property type="match status" value="3"/>
</dbReference>
<sequence length="106" mass="11237">MTHLTWFKSSYSGDEGGNCLEVAYAWHKSSYSGSEGGNCLEVAYTWHKSSHSSEQGGNCLEVAAHPTTIHVRDSKAPQGPHLDFSPGAWASFTSYAAGNAASTTAP</sequence>
<reference evidence="2 3" key="1">
    <citation type="submission" date="2019-10" db="EMBL/GenBank/DDBJ databases">
        <title>Whole genome shotgun sequence of Streptomyces angustmyceticus NBRC 3934.</title>
        <authorList>
            <person name="Hosoyama A."/>
            <person name="Ichikawa N."/>
            <person name="Kimura A."/>
            <person name="Kitahashi Y."/>
            <person name="Komaki H."/>
            <person name="Uohara A."/>
        </authorList>
    </citation>
    <scope>NUCLEOTIDE SEQUENCE [LARGE SCALE GENOMIC DNA]</scope>
    <source>
        <strain evidence="2 3">NBRC 3934</strain>
    </source>
</reference>
<proteinExistence type="predicted"/>
<feature type="domain" description="DUF397" evidence="1">
    <location>
        <begin position="25"/>
        <end position="43"/>
    </location>
</feature>
<dbReference type="OrthoDB" id="4562195at2"/>
<protein>
    <recommendedName>
        <fullName evidence="1">DUF397 domain-containing protein</fullName>
    </recommendedName>
</protein>
<dbReference type="InterPro" id="IPR007278">
    <property type="entry name" value="DUF397"/>
</dbReference>
<organism evidence="2 3">
    <name type="scientific">Streptomyces angustmyceticus</name>
    <dbReference type="NCBI Taxonomy" id="285578"/>
    <lineage>
        <taxon>Bacteria</taxon>
        <taxon>Bacillati</taxon>
        <taxon>Actinomycetota</taxon>
        <taxon>Actinomycetes</taxon>
        <taxon>Kitasatosporales</taxon>
        <taxon>Streptomycetaceae</taxon>
        <taxon>Streptomyces</taxon>
    </lineage>
</organism>
<dbReference type="Proteomes" id="UP000325598">
    <property type="component" value="Unassembled WGS sequence"/>
</dbReference>
<comment type="caution">
    <text evidence="2">The sequence shown here is derived from an EMBL/GenBank/DDBJ whole genome shotgun (WGS) entry which is preliminary data.</text>
</comment>
<accession>A0A5J4LR94</accession>
<evidence type="ECO:0000313" key="3">
    <source>
        <dbReference type="Proteomes" id="UP000325598"/>
    </source>
</evidence>
<evidence type="ECO:0000313" key="2">
    <source>
        <dbReference type="EMBL" id="GES34039.1"/>
    </source>
</evidence>
<dbReference type="GeneID" id="96753652"/>
<dbReference type="AlphaFoldDB" id="A0A5J4LR94"/>
<keyword evidence="3" id="KW-1185">Reference proteome</keyword>